<evidence type="ECO:0000313" key="10">
    <source>
        <dbReference type="EMBL" id="GMH21717.1"/>
    </source>
</evidence>
<evidence type="ECO:0000256" key="1">
    <source>
        <dbReference type="ARBA" id="ARBA00000900"/>
    </source>
</evidence>
<dbReference type="GO" id="GO:0061630">
    <property type="term" value="F:ubiquitin protein ligase activity"/>
    <property type="evidence" value="ECO:0007669"/>
    <property type="project" value="UniProtKB-EC"/>
</dbReference>
<dbReference type="GO" id="GO:0005829">
    <property type="term" value="C:cytosol"/>
    <property type="evidence" value="ECO:0007669"/>
    <property type="project" value="TreeGrafter"/>
</dbReference>
<dbReference type="InterPro" id="IPR013083">
    <property type="entry name" value="Znf_RING/FYVE/PHD"/>
</dbReference>
<evidence type="ECO:0000256" key="4">
    <source>
        <dbReference type="ARBA" id="ARBA00022723"/>
    </source>
</evidence>
<keyword evidence="3" id="KW-0808">Transferase</keyword>
<dbReference type="PROSITE" id="PS50089">
    <property type="entry name" value="ZF_RING_2"/>
    <property type="match status" value="1"/>
</dbReference>
<feature type="domain" description="RING-type" evidence="9">
    <location>
        <begin position="161"/>
        <end position="202"/>
    </location>
</feature>
<evidence type="ECO:0000259" key="9">
    <source>
        <dbReference type="PROSITE" id="PS50089"/>
    </source>
</evidence>
<dbReference type="Pfam" id="PF13639">
    <property type="entry name" value="zf-RING_2"/>
    <property type="match status" value="1"/>
</dbReference>
<keyword evidence="7" id="KW-0862">Zinc</keyword>
<comment type="caution">
    <text evidence="10">The sequence shown here is derived from an EMBL/GenBank/DDBJ whole genome shotgun (WGS) entry which is preliminary data.</text>
</comment>
<dbReference type="Proteomes" id="UP001279734">
    <property type="component" value="Unassembled WGS sequence"/>
</dbReference>
<dbReference type="EMBL" id="BSYO01000023">
    <property type="protein sequence ID" value="GMH21717.1"/>
    <property type="molecule type" value="Genomic_DNA"/>
</dbReference>
<evidence type="ECO:0000256" key="3">
    <source>
        <dbReference type="ARBA" id="ARBA00022679"/>
    </source>
</evidence>
<sequence>MGGCCSSSRKSHFQGTPVYYYCPPALEEQETLRSYLGAASGLSAGRILVELNLDTSSPDTYRPPPAPIPFNVLFGHPQTPSGTLRSPSSKHNLEGELTESGPIRETAIAGDHGISTSPDHIKKSDRKTLADILLSSPTKSGFEPSNPNEHCKLEGEEDDVCPICLEEYDSENPKMITNCEHDFHLSCVLDWMERSSSCPVCDQEVTFNPPVD</sequence>
<dbReference type="AlphaFoldDB" id="A0AAD3XXT9"/>
<dbReference type="PANTHER" id="PTHR46463">
    <property type="entry name" value="ZINC FINGER, RING/FYVE/PHD-TYPE"/>
    <property type="match status" value="1"/>
</dbReference>
<dbReference type="SMART" id="SM00184">
    <property type="entry name" value="RING"/>
    <property type="match status" value="1"/>
</dbReference>
<evidence type="ECO:0000256" key="6">
    <source>
        <dbReference type="ARBA" id="ARBA00022786"/>
    </source>
</evidence>
<keyword evidence="4" id="KW-0479">Metal-binding</keyword>
<dbReference type="EC" id="2.3.2.27" evidence="2"/>
<name>A0AAD3XXT9_NEPGR</name>
<dbReference type="PANTHER" id="PTHR46463:SF44">
    <property type="entry name" value="RING_U-BOX SUPERFAMILY PROTEIN"/>
    <property type="match status" value="1"/>
</dbReference>
<gene>
    <name evidence="10" type="ORF">Nepgr_023559</name>
</gene>
<dbReference type="SUPFAM" id="SSF57850">
    <property type="entry name" value="RING/U-box"/>
    <property type="match status" value="1"/>
</dbReference>
<evidence type="ECO:0000256" key="8">
    <source>
        <dbReference type="PROSITE-ProRule" id="PRU00175"/>
    </source>
</evidence>
<dbReference type="Gene3D" id="3.30.40.10">
    <property type="entry name" value="Zinc/RING finger domain, C3HC4 (zinc finger)"/>
    <property type="match status" value="1"/>
</dbReference>
<reference evidence="10" key="1">
    <citation type="submission" date="2023-05" db="EMBL/GenBank/DDBJ databases">
        <title>Nepenthes gracilis genome sequencing.</title>
        <authorList>
            <person name="Fukushima K."/>
        </authorList>
    </citation>
    <scope>NUCLEOTIDE SEQUENCE</scope>
    <source>
        <strain evidence="10">SING2019-196</strain>
    </source>
</reference>
<proteinExistence type="predicted"/>
<accession>A0AAD3XXT9</accession>
<dbReference type="GO" id="GO:0008270">
    <property type="term" value="F:zinc ion binding"/>
    <property type="evidence" value="ECO:0007669"/>
    <property type="project" value="UniProtKB-KW"/>
</dbReference>
<organism evidence="10 11">
    <name type="scientific">Nepenthes gracilis</name>
    <name type="common">Slender pitcher plant</name>
    <dbReference type="NCBI Taxonomy" id="150966"/>
    <lineage>
        <taxon>Eukaryota</taxon>
        <taxon>Viridiplantae</taxon>
        <taxon>Streptophyta</taxon>
        <taxon>Embryophyta</taxon>
        <taxon>Tracheophyta</taxon>
        <taxon>Spermatophyta</taxon>
        <taxon>Magnoliopsida</taxon>
        <taxon>eudicotyledons</taxon>
        <taxon>Gunneridae</taxon>
        <taxon>Pentapetalae</taxon>
        <taxon>Caryophyllales</taxon>
        <taxon>Nepenthaceae</taxon>
        <taxon>Nepenthes</taxon>
    </lineage>
</organism>
<evidence type="ECO:0000256" key="5">
    <source>
        <dbReference type="ARBA" id="ARBA00022771"/>
    </source>
</evidence>
<dbReference type="InterPro" id="IPR001841">
    <property type="entry name" value="Znf_RING"/>
</dbReference>
<keyword evidence="6" id="KW-0833">Ubl conjugation pathway</keyword>
<keyword evidence="5 8" id="KW-0863">Zinc-finger</keyword>
<evidence type="ECO:0000256" key="7">
    <source>
        <dbReference type="ARBA" id="ARBA00022833"/>
    </source>
</evidence>
<evidence type="ECO:0000313" key="11">
    <source>
        <dbReference type="Proteomes" id="UP001279734"/>
    </source>
</evidence>
<keyword evidence="11" id="KW-1185">Reference proteome</keyword>
<comment type="catalytic activity">
    <reaction evidence="1">
        <text>S-ubiquitinyl-[E2 ubiquitin-conjugating enzyme]-L-cysteine + [acceptor protein]-L-lysine = [E2 ubiquitin-conjugating enzyme]-L-cysteine + N(6)-ubiquitinyl-[acceptor protein]-L-lysine.</text>
        <dbReference type="EC" id="2.3.2.27"/>
    </reaction>
</comment>
<protein>
    <recommendedName>
        <fullName evidence="2">RING-type E3 ubiquitin transferase</fullName>
        <ecNumber evidence="2">2.3.2.27</ecNumber>
    </recommendedName>
</protein>
<evidence type="ECO:0000256" key="2">
    <source>
        <dbReference type="ARBA" id="ARBA00012483"/>
    </source>
</evidence>